<feature type="compositionally biased region" description="Basic and acidic residues" evidence="1">
    <location>
        <begin position="311"/>
        <end position="322"/>
    </location>
</feature>
<accession>A0A2C5Z9L8</accession>
<feature type="region of interest" description="Disordered" evidence="1">
    <location>
        <begin position="205"/>
        <end position="340"/>
    </location>
</feature>
<dbReference type="InterPro" id="IPR007513">
    <property type="entry name" value="SERF-like_N"/>
</dbReference>
<gene>
    <name evidence="3" type="ORF">CDD80_1520</name>
</gene>
<keyword evidence="4" id="KW-1185">Reference proteome</keyword>
<protein>
    <recommendedName>
        <fullName evidence="2">Small EDRK-rich factor-like N-terminal domain-containing protein</fullName>
    </recommendedName>
</protein>
<feature type="compositionally biased region" description="Polar residues" evidence="1">
    <location>
        <begin position="28"/>
        <end position="46"/>
    </location>
</feature>
<feature type="compositionally biased region" description="Basic and acidic residues" evidence="1">
    <location>
        <begin position="51"/>
        <end position="62"/>
    </location>
</feature>
<dbReference type="AlphaFoldDB" id="A0A2C5Z9L8"/>
<feature type="region of interest" description="Disordered" evidence="1">
    <location>
        <begin position="1"/>
        <end position="122"/>
    </location>
</feature>
<reference evidence="3 4" key="1">
    <citation type="submission" date="2017-06" db="EMBL/GenBank/DDBJ databases">
        <title>Ant-infecting Ophiocordyceps genomes reveal a high diversity of potential behavioral manipulation genes and a possible major role for enterotoxins.</title>
        <authorList>
            <person name="De Bekker C."/>
            <person name="Evans H.C."/>
            <person name="Brachmann A."/>
            <person name="Hughes D.P."/>
        </authorList>
    </citation>
    <scope>NUCLEOTIDE SEQUENCE [LARGE SCALE GENOMIC DNA]</scope>
    <source>
        <strain evidence="3 4">Map16</strain>
    </source>
</reference>
<feature type="compositionally biased region" description="Basic and acidic residues" evidence="1">
    <location>
        <begin position="1"/>
        <end position="11"/>
    </location>
</feature>
<feature type="compositionally biased region" description="Pro residues" evidence="1">
    <location>
        <begin position="227"/>
        <end position="239"/>
    </location>
</feature>
<evidence type="ECO:0000313" key="3">
    <source>
        <dbReference type="EMBL" id="PHH76480.1"/>
    </source>
</evidence>
<dbReference type="EMBL" id="NJES01000162">
    <property type="protein sequence ID" value="PHH76480.1"/>
    <property type="molecule type" value="Genomic_DNA"/>
</dbReference>
<evidence type="ECO:0000313" key="4">
    <source>
        <dbReference type="Proteomes" id="UP000226431"/>
    </source>
</evidence>
<feature type="domain" description="Small EDRK-rich factor-like N-terminal" evidence="2">
    <location>
        <begin position="279"/>
        <end position="314"/>
    </location>
</feature>
<proteinExistence type="predicted"/>
<name>A0A2C5Z9L8_9HYPO</name>
<feature type="compositionally biased region" description="Basic and acidic residues" evidence="1">
    <location>
        <begin position="283"/>
        <end position="293"/>
    </location>
</feature>
<comment type="caution">
    <text evidence="3">The sequence shown here is derived from an EMBL/GenBank/DDBJ whole genome shotgun (WGS) entry which is preliminary data.</text>
</comment>
<dbReference type="Pfam" id="PF04419">
    <property type="entry name" value="SERF-like_N"/>
    <property type="match status" value="1"/>
</dbReference>
<dbReference type="STRING" id="2004952.A0A2C5Z9L8"/>
<dbReference type="Proteomes" id="UP000226431">
    <property type="component" value="Unassembled WGS sequence"/>
</dbReference>
<evidence type="ECO:0000256" key="1">
    <source>
        <dbReference type="SAM" id="MobiDB-lite"/>
    </source>
</evidence>
<dbReference type="OrthoDB" id="18018at2759"/>
<sequence length="340" mass="37607">MEGDPVHETKIRTRPFTEPAAEKAPLQQHKQGTNKPSYKKSQTQPCIKNPGSERKGPAERQHNHQPLRAQDEKKTHDRRRTGFTGGQVSASEHQQRAPKRNPARSETPCRRGQRPTVDARLLSGRGVDVTQGGLLGVRVCRREGRPRPESGELRHRRLSWEGRSHRVGGFCLVVEEEGGEDGSKAHTTHPSILSSLFITIHHHRQPRPLPLPLPPKNTAAETKNQPGVPPPQPHWPPPARHQTPSLCAAQRPSTSQPSALPLPRPQHTYAQANSPSAVMARGNQREKSREANLKKQAAQKKGNNMSGTEMQRSKEHAADIMRQKQAAAEAKKAEAAAGKK</sequence>
<organism evidence="3 4">
    <name type="scientific">Ophiocordyceps camponoti-rufipedis</name>
    <dbReference type="NCBI Taxonomy" id="2004952"/>
    <lineage>
        <taxon>Eukaryota</taxon>
        <taxon>Fungi</taxon>
        <taxon>Dikarya</taxon>
        <taxon>Ascomycota</taxon>
        <taxon>Pezizomycotina</taxon>
        <taxon>Sordariomycetes</taxon>
        <taxon>Hypocreomycetidae</taxon>
        <taxon>Hypocreales</taxon>
        <taxon>Ophiocordycipitaceae</taxon>
        <taxon>Ophiocordyceps</taxon>
    </lineage>
</organism>
<feature type="compositionally biased region" description="Polar residues" evidence="1">
    <location>
        <begin position="301"/>
        <end position="310"/>
    </location>
</feature>
<evidence type="ECO:0000259" key="2">
    <source>
        <dbReference type="Pfam" id="PF04419"/>
    </source>
</evidence>